<feature type="transmembrane region" description="Helical" evidence="4">
    <location>
        <begin position="277"/>
        <end position="301"/>
    </location>
</feature>
<dbReference type="InterPro" id="IPR020846">
    <property type="entry name" value="MFS_dom"/>
</dbReference>
<comment type="caution">
    <text evidence="6">The sequence shown here is derived from an EMBL/GenBank/DDBJ whole genome shotgun (WGS) entry which is preliminary data.</text>
</comment>
<organism evidence="6 7">
    <name type="scientific">Candidatus Vogelbacteria bacterium CG10_big_fil_rev_8_21_14_0_10_51_16</name>
    <dbReference type="NCBI Taxonomy" id="1975045"/>
    <lineage>
        <taxon>Bacteria</taxon>
        <taxon>Candidatus Vogeliibacteriota</taxon>
    </lineage>
</organism>
<evidence type="ECO:0000313" key="6">
    <source>
        <dbReference type="EMBL" id="PIR44884.1"/>
    </source>
</evidence>
<accession>A0A2H0RFT4</accession>
<proteinExistence type="predicted"/>
<evidence type="ECO:0000256" key="3">
    <source>
        <dbReference type="ARBA" id="ARBA00023136"/>
    </source>
</evidence>
<feature type="transmembrane region" description="Helical" evidence="4">
    <location>
        <begin position="111"/>
        <end position="129"/>
    </location>
</feature>
<feature type="transmembrane region" description="Helical" evidence="4">
    <location>
        <begin position="402"/>
        <end position="419"/>
    </location>
</feature>
<evidence type="ECO:0000259" key="5">
    <source>
        <dbReference type="PROSITE" id="PS50850"/>
    </source>
</evidence>
<feature type="transmembrane region" description="Helical" evidence="4">
    <location>
        <begin position="198"/>
        <end position="216"/>
    </location>
</feature>
<protein>
    <recommendedName>
        <fullName evidence="5">Major facilitator superfamily (MFS) profile domain-containing protein</fullName>
    </recommendedName>
</protein>
<evidence type="ECO:0000256" key="1">
    <source>
        <dbReference type="ARBA" id="ARBA00022692"/>
    </source>
</evidence>
<feature type="transmembrane region" description="Helical" evidence="4">
    <location>
        <begin position="313"/>
        <end position="331"/>
    </location>
</feature>
<dbReference type="PROSITE" id="PS50850">
    <property type="entry name" value="MFS"/>
    <property type="match status" value="1"/>
</dbReference>
<dbReference type="Gene3D" id="1.20.1250.20">
    <property type="entry name" value="MFS general substrate transporter like domains"/>
    <property type="match status" value="2"/>
</dbReference>
<keyword evidence="2 4" id="KW-1133">Transmembrane helix</keyword>
<dbReference type="SUPFAM" id="SSF103473">
    <property type="entry name" value="MFS general substrate transporter"/>
    <property type="match status" value="1"/>
</dbReference>
<evidence type="ECO:0000313" key="7">
    <source>
        <dbReference type="Proteomes" id="UP000228767"/>
    </source>
</evidence>
<dbReference type="PANTHER" id="PTHR23518">
    <property type="entry name" value="C-METHYLTRANSFERASE"/>
    <property type="match status" value="1"/>
</dbReference>
<evidence type="ECO:0000256" key="4">
    <source>
        <dbReference type="SAM" id="Phobius"/>
    </source>
</evidence>
<evidence type="ECO:0000256" key="2">
    <source>
        <dbReference type="ARBA" id="ARBA00022989"/>
    </source>
</evidence>
<keyword evidence="1 4" id="KW-0812">Transmembrane</keyword>
<dbReference type="AlphaFoldDB" id="A0A2H0RFT4"/>
<sequence>MHKEKILLTDILGYMKTVRAPRRLSTTSVCRPPGAPGMHYLSRGQATTAIYFAIFTLAMHYAVTLYINSSFLKEFVGESRVGLVYTALSLVSICALALIAPAFRRFGHYRVTSLMMFFSVVALFLLAQTSSVIEILPLFILIHSISILTKYSLDLYLEEFSDDAETGWLRGVALTIMNVAVAIAPTLAALLIVNETDFSLVFIASAIFMMFTLAITTHKLSHIEPRVYLETAIGESLLMAWRDKNIWAALMTQFLLQVFYSIIVIYAPIFLRFHIGFSWLEVGMMTSIALISFIILQLPLGWLADKFYGEKEFLVGSFVTLAGTSVLMAYLGSASFAIWAALLFCGRIGAATLEVMSETYFFKQVRDGDAGVISLFRNAQPVAYVITPLLASGFLAFFDFRFIFLALGVVMLSGLYWCARLTDTK</sequence>
<feature type="transmembrane region" description="Helical" evidence="4">
    <location>
        <begin position="79"/>
        <end position="99"/>
    </location>
</feature>
<feature type="transmembrane region" description="Helical" evidence="4">
    <location>
        <begin position="48"/>
        <end position="67"/>
    </location>
</feature>
<dbReference type="InterPro" id="IPR011701">
    <property type="entry name" value="MFS"/>
</dbReference>
<dbReference type="EMBL" id="PCYI01000017">
    <property type="protein sequence ID" value="PIR44884.1"/>
    <property type="molecule type" value="Genomic_DNA"/>
</dbReference>
<feature type="transmembrane region" description="Helical" evidence="4">
    <location>
        <begin position="246"/>
        <end position="271"/>
    </location>
</feature>
<feature type="transmembrane region" description="Helical" evidence="4">
    <location>
        <begin position="168"/>
        <end position="192"/>
    </location>
</feature>
<keyword evidence="3 4" id="KW-0472">Membrane</keyword>
<dbReference type="PANTHER" id="PTHR23518:SF2">
    <property type="entry name" value="MAJOR FACILITATOR SUPERFAMILY TRANSPORTER"/>
    <property type="match status" value="1"/>
</dbReference>
<dbReference type="Pfam" id="PF07690">
    <property type="entry name" value="MFS_1"/>
    <property type="match status" value="1"/>
</dbReference>
<dbReference type="GO" id="GO:0022857">
    <property type="term" value="F:transmembrane transporter activity"/>
    <property type="evidence" value="ECO:0007669"/>
    <property type="project" value="InterPro"/>
</dbReference>
<name>A0A2H0RFT4_9BACT</name>
<dbReference type="InterPro" id="IPR036259">
    <property type="entry name" value="MFS_trans_sf"/>
</dbReference>
<feature type="transmembrane region" description="Helical" evidence="4">
    <location>
        <begin position="378"/>
        <end position="396"/>
    </location>
</feature>
<dbReference type="Proteomes" id="UP000228767">
    <property type="component" value="Unassembled WGS sequence"/>
</dbReference>
<feature type="domain" description="Major facilitator superfamily (MFS) profile" evidence="5">
    <location>
        <begin position="245"/>
        <end position="425"/>
    </location>
</feature>
<reference evidence="6 7" key="1">
    <citation type="submission" date="2017-09" db="EMBL/GenBank/DDBJ databases">
        <title>Depth-based differentiation of microbial function through sediment-hosted aquifers and enrichment of novel symbionts in the deep terrestrial subsurface.</title>
        <authorList>
            <person name="Probst A.J."/>
            <person name="Ladd B."/>
            <person name="Jarett J.K."/>
            <person name="Geller-Mcgrath D.E."/>
            <person name="Sieber C.M."/>
            <person name="Emerson J.B."/>
            <person name="Anantharaman K."/>
            <person name="Thomas B.C."/>
            <person name="Malmstrom R."/>
            <person name="Stieglmeier M."/>
            <person name="Klingl A."/>
            <person name="Woyke T."/>
            <person name="Ryan C.M."/>
            <person name="Banfield J.F."/>
        </authorList>
    </citation>
    <scope>NUCLEOTIDE SEQUENCE [LARGE SCALE GENOMIC DNA]</scope>
    <source>
        <strain evidence="6">CG10_big_fil_rev_8_21_14_0_10_51_16</strain>
    </source>
</reference>
<gene>
    <name evidence="6" type="ORF">COV10_02300</name>
</gene>